<protein>
    <recommendedName>
        <fullName evidence="3">Charged multivesicular body protein 1a</fullName>
    </recommendedName>
</protein>
<evidence type="ECO:0000313" key="2">
    <source>
        <dbReference type="EMBL" id="CRZ11375.1"/>
    </source>
</evidence>
<feature type="compositionally biased region" description="Polar residues" evidence="1">
    <location>
        <begin position="180"/>
        <end position="193"/>
    </location>
</feature>
<sequence length="193" mass="21596">RRQESEFMGNDVGKPIEEQLVTLKFASKSFEREANRNYKDEKKIKAKVKKAIMQGRTEFAEIHAKHCIGKRQLALSHLKMAAKLDAMSSKLQSTQFQLEVTKHGNNISKRMESALESQDLDSLRRITHELEGKMGIPVSESPRADVTDVDEEVKALISELSVNPLDFPSVPATPPRIRQTAASASAPLSNLDR</sequence>
<dbReference type="InterPro" id="IPR005024">
    <property type="entry name" value="Snf7_fam"/>
</dbReference>
<dbReference type="Gene3D" id="6.10.140.1230">
    <property type="match status" value="1"/>
</dbReference>
<name>A0A0H5RB12_9EUKA</name>
<dbReference type="AlphaFoldDB" id="A0A0H5RB12"/>
<dbReference type="EMBL" id="HACM01010933">
    <property type="protein sequence ID" value="CRZ11375.1"/>
    <property type="molecule type" value="Transcribed_RNA"/>
</dbReference>
<dbReference type="GO" id="GO:0007034">
    <property type="term" value="P:vacuolar transport"/>
    <property type="evidence" value="ECO:0007669"/>
    <property type="project" value="InterPro"/>
</dbReference>
<accession>A0A0H5RB12</accession>
<evidence type="ECO:0000256" key="1">
    <source>
        <dbReference type="SAM" id="MobiDB-lite"/>
    </source>
</evidence>
<feature type="non-terminal residue" evidence="2">
    <location>
        <position position="1"/>
    </location>
</feature>
<evidence type="ECO:0008006" key="3">
    <source>
        <dbReference type="Google" id="ProtNLM"/>
    </source>
</evidence>
<reference evidence="2" key="1">
    <citation type="submission" date="2015-04" db="EMBL/GenBank/DDBJ databases">
        <title>The genome sequence of the plant pathogenic Rhizarian Plasmodiophora brassicae reveals insights in its biotrophic life cycle and the origin of chitin synthesis.</title>
        <authorList>
            <person name="Schwelm A."/>
            <person name="Fogelqvist J."/>
            <person name="Knaust A."/>
            <person name="Julke S."/>
            <person name="Lilja T."/>
            <person name="Dhandapani V."/>
            <person name="Bonilla-Rosso G."/>
            <person name="Karlsson M."/>
            <person name="Shevchenko A."/>
            <person name="Choi S.R."/>
            <person name="Kim H.G."/>
            <person name="Park J.Y."/>
            <person name="Lim Y.P."/>
            <person name="Ludwig-Muller J."/>
            <person name="Dixelius C."/>
        </authorList>
    </citation>
    <scope>NUCLEOTIDE SEQUENCE</scope>
    <source>
        <tissue evidence="2">Potato root galls</tissue>
    </source>
</reference>
<organism evidence="2">
    <name type="scientific">Spongospora subterranea</name>
    <dbReference type="NCBI Taxonomy" id="70186"/>
    <lineage>
        <taxon>Eukaryota</taxon>
        <taxon>Sar</taxon>
        <taxon>Rhizaria</taxon>
        <taxon>Endomyxa</taxon>
        <taxon>Phytomyxea</taxon>
        <taxon>Plasmodiophorida</taxon>
        <taxon>Plasmodiophoridae</taxon>
        <taxon>Spongospora</taxon>
    </lineage>
</organism>
<proteinExistence type="predicted"/>
<dbReference type="PANTHER" id="PTHR10476">
    <property type="entry name" value="CHARGED MULTIVESICULAR BODY PROTEIN"/>
    <property type="match status" value="1"/>
</dbReference>
<feature type="region of interest" description="Disordered" evidence="1">
    <location>
        <begin position="165"/>
        <end position="193"/>
    </location>
</feature>